<gene>
    <name evidence="2" type="ORF">CEK71_20690</name>
</gene>
<accession>A0A1Z4C443</accession>
<dbReference type="EMBL" id="CP022129">
    <property type="protein sequence ID" value="ASF48285.1"/>
    <property type="molecule type" value="Genomic_DNA"/>
</dbReference>
<dbReference type="AlphaFoldDB" id="A0A1Z4C443"/>
<dbReference type="Proteomes" id="UP000197019">
    <property type="component" value="Chromosome"/>
</dbReference>
<organism evidence="2 3">
    <name type="scientific">Methylovulum psychrotolerans</name>
    <dbReference type="NCBI Taxonomy" id="1704499"/>
    <lineage>
        <taxon>Bacteria</taxon>
        <taxon>Pseudomonadati</taxon>
        <taxon>Pseudomonadota</taxon>
        <taxon>Gammaproteobacteria</taxon>
        <taxon>Methylococcales</taxon>
        <taxon>Methylococcaceae</taxon>
        <taxon>Methylovulum</taxon>
    </lineage>
</organism>
<name>A0A1Z4C443_9GAMM</name>
<proteinExistence type="predicted"/>
<keyword evidence="3" id="KW-1185">Reference proteome</keyword>
<feature type="compositionally biased region" description="Basic and acidic residues" evidence="1">
    <location>
        <begin position="1"/>
        <end position="19"/>
    </location>
</feature>
<dbReference type="KEGG" id="mpsy:CEK71_20690"/>
<feature type="region of interest" description="Disordered" evidence="1">
    <location>
        <begin position="1"/>
        <end position="23"/>
    </location>
</feature>
<evidence type="ECO:0000313" key="2">
    <source>
        <dbReference type="EMBL" id="ASF48285.1"/>
    </source>
</evidence>
<protein>
    <submittedName>
        <fullName evidence="2">Uncharacterized protein</fullName>
    </submittedName>
</protein>
<reference evidence="2 3" key="1">
    <citation type="submission" date="2017-06" db="EMBL/GenBank/DDBJ databases">
        <title>Genome Sequencing of the methanotroph Methylovulum psychrotolerants str. HV10-M2 isolated from a high-altitude environment.</title>
        <authorList>
            <person name="Mateos-Rivera A."/>
        </authorList>
    </citation>
    <scope>NUCLEOTIDE SEQUENCE [LARGE SCALE GENOMIC DNA]</scope>
    <source>
        <strain evidence="2 3">HV10_M2</strain>
    </source>
</reference>
<evidence type="ECO:0000256" key="1">
    <source>
        <dbReference type="SAM" id="MobiDB-lite"/>
    </source>
</evidence>
<evidence type="ECO:0000313" key="3">
    <source>
        <dbReference type="Proteomes" id="UP000197019"/>
    </source>
</evidence>
<sequence length="83" mass="9082">MVVAHGHEVVDPGHEHKLPTDVSGELDRYTVTYENTDRSDEGYGTNLITSSEQTGITVKNSGENGANKNLPPYYALCYIKLIG</sequence>